<dbReference type="Pfam" id="PF03721">
    <property type="entry name" value="UDPG_MGDP_dh_N"/>
    <property type="match status" value="1"/>
</dbReference>
<dbReference type="SUPFAM" id="SSF52413">
    <property type="entry name" value="UDP-glucose/GDP-mannose dehydrogenase C-terminal domain"/>
    <property type="match status" value="1"/>
</dbReference>
<dbReference type="GO" id="GO:0000271">
    <property type="term" value="P:polysaccharide biosynthetic process"/>
    <property type="evidence" value="ECO:0007669"/>
    <property type="project" value="InterPro"/>
</dbReference>
<dbReference type="NCBIfam" id="NF008286">
    <property type="entry name" value="PRK11064.1"/>
    <property type="match status" value="1"/>
</dbReference>
<dbReference type="Gene3D" id="1.20.5.100">
    <property type="entry name" value="Cytochrome c1, transmembrane anchor, C-terminal"/>
    <property type="match status" value="1"/>
</dbReference>
<dbReference type="AlphaFoldDB" id="A0A5M8QI26"/>
<keyword evidence="6" id="KW-1185">Reference proteome</keyword>
<dbReference type="InterPro" id="IPR028359">
    <property type="entry name" value="UDP_ManNAc/GlcNAc_DH"/>
</dbReference>
<dbReference type="PANTHER" id="PTHR43491:SF1">
    <property type="entry name" value="UDP-N-ACETYL-D-MANNOSAMINE DEHYDROGENASE"/>
    <property type="match status" value="1"/>
</dbReference>
<reference evidence="5 6" key="1">
    <citation type="submission" date="2019-08" db="EMBL/GenBank/DDBJ databases">
        <title>Agrococcus lahaulensis sp. nov., isolated from a cold desert of the Indian Himalayas.</title>
        <authorList>
            <person name="Qu J.H."/>
        </authorList>
    </citation>
    <scope>NUCLEOTIDE SEQUENCE [LARGE SCALE GENOMIC DNA]</scope>
    <source>
        <strain evidence="5 6">NS18</strain>
    </source>
</reference>
<dbReference type="PIRSF" id="PIRSF500136">
    <property type="entry name" value="UDP_ManNAc_DH"/>
    <property type="match status" value="1"/>
</dbReference>
<evidence type="ECO:0000259" key="4">
    <source>
        <dbReference type="SMART" id="SM00984"/>
    </source>
</evidence>
<dbReference type="SUPFAM" id="SSF51735">
    <property type="entry name" value="NAD(P)-binding Rossmann-fold domains"/>
    <property type="match status" value="1"/>
</dbReference>
<evidence type="ECO:0000256" key="1">
    <source>
        <dbReference type="ARBA" id="ARBA00023002"/>
    </source>
</evidence>
<accession>A0A5M8QI26</accession>
<organism evidence="5 6">
    <name type="scientific">Agrococcus sediminis</name>
    <dbReference type="NCBI Taxonomy" id="2599924"/>
    <lineage>
        <taxon>Bacteria</taxon>
        <taxon>Bacillati</taxon>
        <taxon>Actinomycetota</taxon>
        <taxon>Actinomycetes</taxon>
        <taxon>Micrococcales</taxon>
        <taxon>Microbacteriaceae</taxon>
        <taxon>Agrococcus</taxon>
    </lineage>
</organism>
<name>A0A5M8QI26_9MICO</name>
<dbReference type="SUPFAM" id="SSF48179">
    <property type="entry name" value="6-phosphogluconate dehydrogenase C-terminal domain-like"/>
    <property type="match status" value="1"/>
</dbReference>
<dbReference type="PANTHER" id="PTHR43491">
    <property type="entry name" value="UDP-N-ACETYL-D-MANNOSAMINE DEHYDROGENASE"/>
    <property type="match status" value="1"/>
</dbReference>
<dbReference type="RefSeq" id="WP_146355378.1">
    <property type="nucleotide sequence ID" value="NZ_VOIR01000012.1"/>
</dbReference>
<comment type="caution">
    <text evidence="5">The sequence shown here is derived from an EMBL/GenBank/DDBJ whole genome shotgun (WGS) entry which is preliminary data.</text>
</comment>
<dbReference type="Gene3D" id="3.40.50.720">
    <property type="entry name" value="NAD(P)-binding Rossmann-like Domain"/>
    <property type="match status" value="2"/>
</dbReference>
<dbReference type="InterPro" id="IPR001732">
    <property type="entry name" value="UDP-Glc/GDP-Man_DH_N"/>
</dbReference>
<comment type="similarity">
    <text evidence="3">Belongs to the UDP-glucose/GDP-mannose dehydrogenase family.</text>
</comment>
<dbReference type="GO" id="GO:0051287">
    <property type="term" value="F:NAD binding"/>
    <property type="evidence" value="ECO:0007669"/>
    <property type="project" value="InterPro"/>
</dbReference>
<protein>
    <submittedName>
        <fullName evidence="5">UDP-N-acetyl-D-mannosamine dehydrogenase</fullName>
        <ecNumber evidence="5">1.1.1.336</ecNumber>
    </submittedName>
</protein>
<gene>
    <name evidence="5" type="primary">wecC</name>
    <name evidence="5" type="ORF">FQ330_03660</name>
</gene>
<dbReference type="InterPro" id="IPR017476">
    <property type="entry name" value="UDP-Glc/GDP-Man"/>
</dbReference>
<sequence>MESSSTVCVIGLGYIGLPSAAILAANGSRVIGVDVDAHRVAEINAGRVPFVEPDLESVVAGVVAQGRLSAQLDVPAADVFIVAVPTPFGHDRDVDPSFVRAAAAAIAPVLRGDELIILESTSPPGLTEEMAAFVLEQRPDLSGDGGMPNSLYFAHCPERVLPGRIMTEIVDNDRIIGGVTPLAGERARALYATFCKGSLLVTDARTSEMAKLAENSFRDVNIAFANELSVICDRLGIDVWELIELANRHPRVNILQPGPGVGGHCIAVDPWFIVSAAPDEARLIRLAREVNDQKPDFVVEKVVAEASAFRAPRIVALGIAFKADIEDLRESPSRAIVGRLAEKLPEARLLVVEPHIERLPSELESLANVELAELNEAIALADVVLILVDHQLFKQLDPKALTGKVVVDTKGLLR</sequence>
<dbReference type="SMART" id="SM00984">
    <property type="entry name" value="UDPG_MGDP_dh_C"/>
    <property type="match status" value="1"/>
</dbReference>
<dbReference type="GO" id="GO:0089714">
    <property type="term" value="F:UDP-N-acetyl-D-mannosamine dehydrogenase activity"/>
    <property type="evidence" value="ECO:0007669"/>
    <property type="project" value="UniProtKB-EC"/>
</dbReference>
<keyword evidence="1 5" id="KW-0560">Oxidoreductase</keyword>
<dbReference type="InterPro" id="IPR008927">
    <property type="entry name" value="6-PGluconate_DH-like_C_sf"/>
</dbReference>
<evidence type="ECO:0000256" key="2">
    <source>
        <dbReference type="ARBA" id="ARBA00023027"/>
    </source>
</evidence>
<evidence type="ECO:0000313" key="5">
    <source>
        <dbReference type="EMBL" id="KAA6434878.1"/>
    </source>
</evidence>
<dbReference type="InterPro" id="IPR036291">
    <property type="entry name" value="NAD(P)-bd_dom_sf"/>
</dbReference>
<dbReference type="Pfam" id="PF03720">
    <property type="entry name" value="UDPG_MGDP_dh_C"/>
    <property type="match status" value="1"/>
</dbReference>
<dbReference type="PIRSF" id="PIRSF000124">
    <property type="entry name" value="UDPglc_GDPman_dh"/>
    <property type="match status" value="1"/>
</dbReference>
<dbReference type="Pfam" id="PF00984">
    <property type="entry name" value="UDPG_MGDP_dh"/>
    <property type="match status" value="1"/>
</dbReference>
<dbReference type="EMBL" id="VOIR01000012">
    <property type="protein sequence ID" value="KAA6434878.1"/>
    <property type="molecule type" value="Genomic_DNA"/>
</dbReference>
<dbReference type="OrthoDB" id="5193947at2"/>
<dbReference type="InterPro" id="IPR036220">
    <property type="entry name" value="UDP-Glc/GDP-Man_DH_C_sf"/>
</dbReference>
<keyword evidence="2" id="KW-0520">NAD</keyword>
<proteinExistence type="inferred from homology"/>
<dbReference type="EC" id="1.1.1.336" evidence="5"/>
<feature type="domain" description="UDP-glucose/GDP-mannose dehydrogenase C-terminal" evidence="4">
    <location>
        <begin position="315"/>
        <end position="414"/>
    </location>
</feature>
<evidence type="ECO:0000313" key="6">
    <source>
        <dbReference type="Proteomes" id="UP000323221"/>
    </source>
</evidence>
<dbReference type="Proteomes" id="UP000323221">
    <property type="component" value="Unassembled WGS sequence"/>
</dbReference>
<dbReference type="GO" id="GO:0016628">
    <property type="term" value="F:oxidoreductase activity, acting on the CH-CH group of donors, NAD or NADP as acceptor"/>
    <property type="evidence" value="ECO:0007669"/>
    <property type="project" value="InterPro"/>
</dbReference>
<evidence type="ECO:0000256" key="3">
    <source>
        <dbReference type="PIRNR" id="PIRNR000124"/>
    </source>
</evidence>
<dbReference type="NCBIfam" id="TIGR03026">
    <property type="entry name" value="NDP-sugDHase"/>
    <property type="match status" value="1"/>
</dbReference>
<dbReference type="InterPro" id="IPR014027">
    <property type="entry name" value="UDP-Glc/GDP-Man_DH_C"/>
</dbReference>
<dbReference type="InterPro" id="IPR014026">
    <property type="entry name" value="UDP-Glc/GDP-Man_DH_dimer"/>
</dbReference>